<dbReference type="InterPro" id="IPR003591">
    <property type="entry name" value="Leu-rich_rpt_typical-subtyp"/>
</dbReference>
<keyword evidence="5" id="KW-1133">Transmembrane helix</keyword>
<dbReference type="GO" id="GO:0005886">
    <property type="term" value="C:plasma membrane"/>
    <property type="evidence" value="ECO:0007669"/>
    <property type="project" value="TreeGrafter"/>
</dbReference>
<dbReference type="PANTHER" id="PTHR24369">
    <property type="entry name" value="ANTIGEN BSP, PUTATIVE-RELATED"/>
    <property type="match status" value="1"/>
</dbReference>
<evidence type="ECO:0000256" key="2">
    <source>
        <dbReference type="ARBA" id="ARBA00022729"/>
    </source>
</evidence>
<name>A0A6P4ZQF5_BRABE</name>
<feature type="region of interest" description="Disordered" evidence="4">
    <location>
        <begin position="475"/>
        <end position="511"/>
    </location>
</feature>
<keyword evidence="5" id="KW-0472">Membrane</keyword>
<dbReference type="PANTHER" id="PTHR24369:SF210">
    <property type="entry name" value="CHAOPTIN-RELATED"/>
    <property type="match status" value="1"/>
</dbReference>
<evidence type="ECO:0000256" key="6">
    <source>
        <dbReference type="SAM" id="SignalP"/>
    </source>
</evidence>
<feature type="domain" description="LRRNT" evidence="7">
    <location>
        <begin position="15"/>
        <end position="60"/>
    </location>
</feature>
<organism evidence="8 9">
    <name type="scientific">Branchiostoma belcheri</name>
    <name type="common">Amphioxus</name>
    <dbReference type="NCBI Taxonomy" id="7741"/>
    <lineage>
        <taxon>Eukaryota</taxon>
        <taxon>Metazoa</taxon>
        <taxon>Chordata</taxon>
        <taxon>Cephalochordata</taxon>
        <taxon>Leptocardii</taxon>
        <taxon>Amphioxiformes</taxon>
        <taxon>Branchiostomatidae</taxon>
        <taxon>Branchiostoma</taxon>
    </lineage>
</organism>
<feature type="transmembrane region" description="Helical" evidence="5">
    <location>
        <begin position="517"/>
        <end position="540"/>
    </location>
</feature>
<dbReference type="OrthoDB" id="676979at2759"/>
<dbReference type="Gene3D" id="3.80.10.10">
    <property type="entry name" value="Ribonuclease Inhibitor"/>
    <property type="match status" value="3"/>
</dbReference>
<feature type="signal peptide" evidence="6">
    <location>
        <begin position="1"/>
        <end position="21"/>
    </location>
</feature>
<dbReference type="Pfam" id="PF13855">
    <property type="entry name" value="LRR_8"/>
    <property type="match status" value="1"/>
</dbReference>
<keyword evidence="1" id="KW-0433">Leucine-rich repeat</keyword>
<feature type="transmembrane region" description="Helical" evidence="5">
    <location>
        <begin position="837"/>
        <end position="860"/>
    </location>
</feature>
<proteinExistence type="predicted"/>
<evidence type="ECO:0000259" key="7">
    <source>
        <dbReference type="SMART" id="SM00013"/>
    </source>
</evidence>
<evidence type="ECO:0000256" key="5">
    <source>
        <dbReference type="SAM" id="Phobius"/>
    </source>
</evidence>
<dbReference type="RefSeq" id="XP_019636284.1">
    <property type="nucleotide sequence ID" value="XM_019780725.1"/>
</dbReference>
<reference evidence="9" key="1">
    <citation type="submission" date="2025-08" db="UniProtKB">
        <authorList>
            <consortium name="RefSeq"/>
        </authorList>
    </citation>
    <scope>IDENTIFICATION</scope>
    <source>
        <tissue evidence="9">Gonad</tissue>
    </source>
</reference>
<evidence type="ECO:0000256" key="1">
    <source>
        <dbReference type="ARBA" id="ARBA00022614"/>
    </source>
</evidence>
<dbReference type="AlphaFoldDB" id="A0A6P4ZQF5"/>
<keyword evidence="8" id="KW-1185">Reference proteome</keyword>
<feature type="compositionally biased region" description="Basic and acidic residues" evidence="4">
    <location>
        <begin position="966"/>
        <end position="977"/>
    </location>
</feature>
<dbReference type="InterPro" id="IPR000372">
    <property type="entry name" value="LRRNT"/>
</dbReference>
<protein>
    <submittedName>
        <fullName evidence="9">Uncharacterized protein LOC109478919</fullName>
    </submittedName>
</protein>
<keyword evidence="5" id="KW-0812">Transmembrane</keyword>
<feature type="region of interest" description="Disordered" evidence="4">
    <location>
        <begin position="966"/>
        <end position="995"/>
    </location>
</feature>
<feature type="compositionally biased region" description="Polar residues" evidence="4">
    <location>
        <begin position="485"/>
        <end position="494"/>
    </location>
</feature>
<feature type="chain" id="PRO_5027894535" evidence="6">
    <location>
        <begin position="22"/>
        <end position="995"/>
    </location>
</feature>
<evidence type="ECO:0000313" key="9">
    <source>
        <dbReference type="RefSeq" id="XP_019636284.1"/>
    </source>
</evidence>
<feature type="domain" description="LRRNT" evidence="7">
    <location>
        <begin position="562"/>
        <end position="596"/>
    </location>
</feature>
<feature type="compositionally biased region" description="Low complexity" evidence="4">
    <location>
        <begin position="495"/>
        <end position="504"/>
    </location>
</feature>
<gene>
    <name evidence="9" type="primary">LOC109478919</name>
</gene>
<dbReference type="InterPro" id="IPR001611">
    <property type="entry name" value="Leu-rich_rpt"/>
</dbReference>
<dbReference type="InterPro" id="IPR050541">
    <property type="entry name" value="LRR_TM_domain-containing"/>
</dbReference>
<dbReference type="InterPro" id="IPR032675">
    <property type="entry name" value="LRR_dom_sf"/>
</dbReference>
<evidence type="ECO:0000256" key="4">
    <source>
        <dbReference type="SAM" id="MobiDB-lite"/>
    </source>
</evidence>
<evidence type="ECO:0000256" key="3">
    <source>
        <dbReference type="ARBA" id="ARBA00022737"/>
    </source>
</evidence>
<feature type="compositionally biased region" description="Basic residues" evidence="4">
    <location>
        <begin position="475"/>
        <end position="484"/>
    </location>
</feature>
<dbReference type="Proteomes" id="UP000515135">
    <property type="component" value="Unplaced"/>
</dbReference>
<keyword evidence="2 6" id="KW-0732">Signal</keyword>
<dbReference type="KEGG" id="bbel:109478919"/>
<dbReference type="GeneID" id="109478919"/>
<dbReference type="SMART" id="SM00369">
    <property type="entry name" value="LRR_TYP"/>
    <property type="match status" value="9"/>
</dbReference>
<accession>A0A6P4ZQF5</accession>
<dbReference type="SUPFAM" id="SSF52058">
    <property type="entry name" value="L domain-like"/>
    <property type="match status" value="1"/>
</dbReference>
<sequence>MKVNARSLLVTVGFLCTGCFCLPDGCGVSDESKYSSTVIVDCSKLNFATVPSDIPPNAEWFTIKFNNIRNVTYLPPLPKLYTLDMSYNSIESVSWMSLRTLPALAILELQGNQLKYVKLDIVIAHLLKLKFVNLSMNKLASFSAYALGLPQVTQVVIYNNPFHCDCDLSWLIAKMACLQACKGKGGQACCSSCSACFLVMTPEGLFNCISPRQFHGRHLSAVSTQLTDCGTTHQAETKLQRAENVTFLTNVHCSHLGLVTVPSDIPSNAERFNIAYNNIRNVTYLPPLPQLYTLDLSYNSIESVSWMSLRTLPALAVLELQGNQLKYVQLDIVIAHLPKLKFVNLSMNKLASFSAYALGLPHVIQIGINNNPFHCDCDLFWLIIEMTCLRTCSEKDGHVCCSSCSACFLSNYMDKHARFDYKSPSQLHGRHLSTVSTHLTDCGTTHQTETKLQRAENVTFFINGSETNDTHIQKLKKMPHKNKSSARVSTRPTPTSASKSTTENTTEKKPGHQRPVMIINIIIPLNICLILICFLVRYVIIRDLCSNHREDANIGCFCLPNGCEVRKSIPPSKVLVDCSSLHLVTVPSDIPSNAVRFEIAYNNIRNVTYLPPLPDLYTLDLGYNSIESVSWMSLRTLPALAVLELQGNQLKYVQLDIVIAHLPKLKSVNLSMNKLASFSQYALGWPQATQIRINNNPFHCDCDLSWLIIKMACLQARKGKDGQVCCSSCSACFLSNYMDQHARFDCKSPSQLHGRHLSTVSTQLTDCGTTHQTELQSTENGTFLINSSEPNATQAPLWSKGTYENHSLARMSTIPTSTSALTSVKSMGKKQEENIQYIILFIVEKCLTVAFISFIVRFIVRYNLCCNRRKDRNKDADHHSIRLHQIVPPIENISYIATDAGGSNPRQPIAHQITPTSPIVNSARQCTSAGGLHGGYLVTSGENQNTPSVENYENYSAEGLNYEHLYDNNDDDGKYSKQLEATTSSVSPYIAEPED</sequence>
<feature type="domain" description="LRRNT" evidence="7">
    <location>
        <begin position="228"/>
        <end position="271"/>
    </location>
</feature>
<dbReference type="SMART" id="SM00013">
    <property type="entry name" value="LRRNT"/>
    <property type="match status" value="3"/>
</dbReference>
<evidence type="ECO:0000313" key="8">
    <source>
        <dbReference type="Proteomes" id="UP000515135"/>
    </source>
</evidence>
<keyword evidence="3" id="KW-0677">Repeat</keyword>